<protein>
    <submittedName>
        <fullName evidence="1">FAD-binding monooxygenase</fullName>
    </submittedName>
</protein>
<feature type="non-terminal residue" evidence="1">
    <location>
        <position position="1"/>
    </location>
</feature>
<sequence length="74" mass="8123">EGRRTLKVRMGNAYMSRLQYAATKDAEVAGAFMRVAGLMDPPESLMRPAMMRRVLRHGLGRPVPGPSRSAVAHS</sequence>
<keyword evidence="2" id="KW-1185">Reference proteome</keyword>
<dbReference type="GO" id="GO:0004497">
    <property type="term" value="F:monooxygenase activity"/>
    <property type="evidence" value="ECO:0007669"/>
    <property type="project" value="UniProtKB-KW"/>
</dbReference>
<accession>M2ZQZ7</accession>
<keyword evidence="1" id="KW-0503">Monooxygenase</keyword>
<organism evidence="1 2">
    <name type="scientific">Amycolatopsis decaplanina DSM 44594</name>
    <dbReference type="NCBI Taxonomy" id="1284240"/>
    <lineage>
        <taxon>Bacteria</taxon>
        <taxon>Bacillati</taxon>
        <taxon>Actinomycetota</taxon>
        <taxon>Actinomycetes</taxon>
        <taxon>Pseudonocardiales</taxon>
        <taxon>Pseudonocardiaceae</taxon>
        <taxon>Amycolatopsis</taxon>
    </lineage>
</organism>
<dbReference type="PATRIC" id="fig|1284240.4.peg.1547"/>
<proteinExistence type="predicted"/>
<name>M2ZQZ7_9PSEU</name>
<evidence type="ECO:0000313" key="1">
    <source>
        <dbReference type="EMBL" id="EME62769.1"/>
    </source>
</evidence>
<dbReference type="AlphaFoldDB" id="M2ZQZ7"/>
<dbReference type="Proteomes" id="UP000054226">
    <property type="component" value="Unassembled WGS sequence"/>
</dbReference>
<comment type="caution">
    <text evidence="1">The sequence shown here is derived from an EMBL/GenBank/DDBJ whole genome shotgun (WGS) entry which is preliminary data.</text>
</comment>
<evidence type="ECO:0000313" key="2">
    <source>
        <dbReference type="Proteomes" id="UP000054226"/>
    </source>
</evidence>
<keyword evidence="1" id="KW-0560">Oxidoreductase</keyword>
<reference evidence="1 2" key="1">
    <citation type="journal article" date="2013" name="Genome Announc.">
        <title>Draft Genome Sequence of Amycolatopsis decaplanina Strain DSM 44594T.</title>
        <authorList>
            <person name="Kaur N."/>
            <person name="Kumar S."/>
            <person name="Bala M."/>
            <person name="Raghava G.P."/>
            <person name="Mayilraj S."/>
        </authorList>
    </citation>
    <scope>NUCLEOTIDE SEQUENCE [LARGE SCALE GENOMIC DNA]</scope>
    <source>
        <strain evidence="1 2">DSM 44594</strain>
    </source>
</reference>
<dbReference type="EMBL" id="AOHO01000037">
    <property type="protein sequence ID" value="EME62769.1"/>
    <property type="molecule type" value="Genomic_DNA"/>
</dbReference>
<gene>
    <name evidence="1" type="ORF">H074_07656</name>
</gene>